<gene>
    <name evidence="1" type="ORF">EKK97_10790</name>
</gene>
<dbReference type="PANTHER" id="PTHR36931">
    <property type="entry name" value="UPF0153 PROTEIN YEIW"/>
    <property type="match status" value="1"/>
</dbReference>
<dbReference type="AlphaFoldDB" id="A0A6I6SQ76"/>
<evidence type="ECO:0000313" key="2">
    <source>
        <dbReference type="Proteomes" id="UP000464013"/>
    </source>
</evidence>
<keyword evidence="2" id="KW-1185">Reference proteome</keyword>
<organism evidence="1 2">
    <name type="scientific">Billgrantia tianxiuensis</name>
    <dbReference type="NCBI Taxonomy" id="2497861"/>
    <lineage>
        <taxon>Bacteria</taxon>
        <taxon>Pseudomonadati</taxon>
        <taxon>Pseudomonadota</taxon>
        <taxon>Gammaproteobacteria</taxon>
        <taxon>Oceanospirillales</taxon>
        <taxon>Halomonadaceae</taxon>
        <taxon>Billgrantia</taxon>
    </lineage>
</organism>
<name>A0A6I6SQ76_9GAMM</name>
<dbReference type="EMBL" id="CP035042">
    <property type="protein sequence ID" value="QHC49990.1"/>
    <property type="molecule type" value="Genomic_DNA"/>
</dbReference>
<dbReference type="InterPro" id="IPR005358">
    <property type="entry name" value="Puta_zinc/iron-chelating_dom"/>
</dbReference>
<protein>
    <submittedName>
        <fullName evidence="1">YkgJ family cysteine cluster protein</fullName>
    </submittedName>
</protein>
<dbReference type="Pfam" id="PF03692">
    <property type="entry name" value="CxxCxxCC"/>
    <property type="match status" value="1"/>
</dbReference>
<dbReference type="PANTHER" id="PTHR36931:SF1">
    <property type="entry name" value="UPF0153 PROTEIN YEIW"/>
    <property type="match status" value="1"/>
</dbReference>
<dbReference type="OrthoDB" id="9803986at2"/>
<dbReference type="KEGG" id="htx:EKK97_10790"/>
<accession>A0A6I6SQ76</accession>
<dbReference type="Proteomes" id="UP000464013">
    <property type="component" value="Chromosome"/>
</dbReference>
<dbReference type="RefSeq" id="WP_159551786.1">
    <property type="nucleotide sequence ID" value="NZ_CP035042.1"/>
</dbReference>
<sequence>MSQRAAAGAAEACRPGCGACCIAPSISSPIPGMPHGKPAGIRCVQLDAHNLCRLFGDPRRPEVCRSFSFDTELCGQSRTEALQRIAFLECGTSGQSG</sequence>
<evidence type="ECO:0000313" key="1">
    <source>
        <dbReference type="EMBL" id="QHC49990.1"/>
    </source>
</evidence>
<reference evidence="1 2" key="1">
    <citation type="submission" date="2019-01" db="EMBL/GenBank/DDBJ databases">
        <title>Complete genome of a denitifying bacterium Halomons sp. BC-M4-5.</title>
        <authorList>
            <person name="Wang L."/>
            <person name="Shao Z."/>
        </authorList>
    </citation>
    <scope>NUCLEOTIDE SEQUENCE [LARGE SCALE GENOMIC DNA]</scope>
    <source>
        <strain evidence="1 2">BC-M4-5</strain>
    </source>
</reference>
<proteinExistence type="predicted"/>
<dbReference type="InterPro" id="IPR052572">
    <property type="entry name" value="UPF0153_domain"/>
</dbReference>